<evidence type="ECO:0000256" key="1">
    <source>
        <dbReference type="ARBA" id="ARBA00023002"/>
    </source>
</evidence>
<evidence type="ECO:0000256" key="2">
    <source>
        <dbReference type="ARBA" id="ARBA00023027"/>
    </source>
</evidence>
<dbReference type="PANTHER" id="PTHR43060">
    <property type="entry name" value="3-HYDROXYISOBUTYRATE DEHYDROGENASE-LIKE 1, MITOCHONDRIAL-RELATED"/>
    <property type="match status" value="1"/>
</dbReference>
<dbReference type="SUPFAM" id="SSF51735">
    <property type="entry name" value="NAD(P)-binding Rossmann-fold domains"/>
    <property type="match status" value="1"/>
</dbReference>
<evidence type="ECO:0000313" key="5">
    <source>
        <dbReference type="EMBL" id="WDR03496.1"/>
    </source>
</evidence>
<dbReference type="InterPro" id="IPR036291">
    <property type="entry name" value="NAD(P)-bd_dom_sf"/>
</dbReference>
<evidence type="ECO:0000259" key="4">
    <source>
        <dbReference type="Pfam" id="PF14833"/>
    </source>
</evidence>
<dbReference type="InterPro" id="IPR006115">
    <property type="entry name" value="6PGDH_NADP-bd"/>
</dbReference>
<dbReference type="InterPro" id="IPR013328">
    <property type="entry name" value="6PGD_dom2"/>
</dbReference>
<sequence length="303" mass="32214">MAANDHDKTIGFIGLGLMGSAMAEMLLDDGHDLVVWNREPEPLEDFERRGARVASSPADLAAHADVIVICVLHTEAVQAVCLGESGVVQTGKAGTIIIDHSTAMPQETVAIAAELAERAGMSFVDAPVSGGPAFARQRKLTIMAGGAEADIETTRKLMRTYAQNITRMGDIGAGQMTKVINQAIAGVSYVLMAEVVRIAEESGIDAAKIPQCLAGGHADSVMLNYAYPKMLQRDFEPPASLASQMLKDLKNVGSEAQRFNLDLPLVASATRQFSDYVQNGGGKRETASIYESLSQELSASTFV</sequence>
<keyword evidence="2" id="KW-0520">NAD</keyword>
<proteinExistence type="predicted"/>
<organism evidence="5 6">
    <name type="scientific">Devosia algicola</name>
    <dbReference type="NCBI Taxonomy" id="3026418"/>
    <lineage>
        <taxon>Bacteria</taxon>
        <taxon>Pseudomonadati</taxon>
        <taxon>Pseudomonadota</taxon>
        <taxon>Alphaproteobacteria</taxon>
        <taxon>Hyphomicrobiales</taxon>
        <taxon>Devosiaceae</taxon>
        <taxon>Devosia</taxon>
    </lineage>
</organism>
<evidence type="ECO:0000313" key="6">
    <source>
        <dbReference type="Proteomes" id="UP001220530"/>
    </source>
</evidence>
<gene>
    <name evidence="5" type="ORF">PSQ19_05200</name>
</gene>
<dbReference type="Proteomes" id="UP001220530">
    <property type="component" value="Chromosome"/>
</dbReference>
<feature type="domain" description="3-hydroxyisobutyrate dehydrogenase-like NAD-binding" evidence="4">
    <location>
        <begin position="172"/>
        <end position="291"/>
    </location>
</feature>
<dbReference type="Pfam" id="PF14833">
    <property type="entry name" value="NAD_binding_11"/>
    <property type="match status" value="1"/>
</dbReference>
<dbReference type="InterPro" id="IPR029154">
    <property type="entry name" value="HIBADH-like_NADP-bd"/>
</dbReference>
<accession>A0ABY7YQG1</accession>
<reference evidence="5 6" key="1">
    <citation type="submission" date="2023-02" db="EMBL/GenBank/DDBJ databases">
        <title>Devosia algicola sp. nov., isolated from the phycosphere of marine algae.</title>
        <authorList>
            <person name="Kim J.M."/>
            <person name="Lee J.K."/>
            <person name="Choi B.J."/>
            <person name="Bayburt H."/>
            <person name="Jeon C.O."/>
        </authorList>
    </citation>
    <scope>NUCLEOTIDE SEQUENCE [LARGE SCALE GENOMIC DNA]</scope>
    <source>
        <strain evidence="5 6">G20-9</strain>
    </source>
</reference>
<evidence type="ECO:0000259" key="3">
    <source>
        <dbReference type="Pfam" id="PF03446"/>
    </source>
</evidence>
<dbReference type="InterPro" id="IPR015815">
    <property type="entry name" value="HIBADH-related"/>
</dbReference>
<protein>
    <submittedName>
        <fullName evidence="5">NAD(P)-dependent oxidoreductase</fullName>
    </submittedName>
</protein>
<dbReference type="Pfam" id="PF03446">
    <property type="entry name" value="NAD_binding_2"/>
    <property type="match status" value="1"/>
</dbReference>
<dbReference type="PIRSF" id="PIRSF000103">
    <property type="entry name" value="HIBADH"/>
    <property type="match status" value="1"/>
</dbReference>
<dbReference type="InterPro" id="IPR008927">
    <property type="entry name" value="6-PGluconate_DH-like_C_sf"/>
</dbReference>
<dbReference type="Gene3D" id="1.10.1040.10">
    <property type="entry name" value="N-(1-d-carboxylethyl)-l-norvaline Dehydrogenase, domain 2"/>
    <property type="match status" value="1"/>
</dbReference>
<dbReference type="RefSeq" id="WP_282219890.1">
    <property type="nucleotide sequence ID" value="NZ_CP118246.1"/>
</dbReference>
<dbReference type="SUPFAM" id="SSF48179">
    <property type="entry name" value="6-phosphogluconate dehydrogenase C-terminal domain-like"/>
    <property type="match status" value="1"/>
</dbReference>
<dbReference type="EMBL" id="CP118246">
    <property type="protein sequence ID" value="WDR03496.1"/>
    <property type="molecule type" value="Genomic_DNA"/>
</dbReference>
<name>A0ABY7YQG1_9HYPH</name>
<dbReference type="PANTHER" id="PTHR43060:SF15">
    <property type="entry name" value="3-HYDROXYISOBUTYRATE DEHYDROGENASE-LIKE 1, MITOCHONDRIAL-RELATED"/>
    <property type="match status" value="1"/>
</dbReference>
<dbReference type="Gene3D" id="3.40.50.720">
    <property type="entry name" value="NAD(P)-binding Rossmann-like Domain"/>
    <property type="match status" value="1"/>
</dbReference>
<keyword evidence="1" id="KW-0560">Oxidoreductase</keyword>
<feature type="domain" description="6-phosphogluconate dehydrogenase NADP-binding" evidence="3">
    <location>
        <begin position="9"/>
        <end position="169"/>
    </location>
</feature>
<keyword evidence="6" id="KW-1185">Reference proteome</keyword>